<evidence type="ECO:0000256" key="5">
    <source>
        <dbReference type="SAM" id="Phobius"/>
    </source>
</evidence>
<gene>
    <name evidence="7" type="ORF">PMEA_00003419</name>
</gene>
<evidence type="ECO:0000256" key="3">
    <source>
        <dbReference type="ARBA" id="ARBA00022989"/>
    </source>
</evidence>
<dbReference type="PROSITE" id="PS50261">
    <property type="entry name" value="G_PROTEIN_RECEP_F2_4"/>
    <property type="match status" value="1"/>
</dbReference>
<comment type="subcellular location">
    <subcellularLocation>
        <location evidence="1">Membrane</location>
        <topology evidence="1">Multi-pass membrane protein</topology>
    </subcellularLocation>
</comment>
<feature type="non-terminal residue" evidence="7">
    <location>
        <position position="1"/>
    </location>
</feature>
<protein>
    <recommendedName>
        <fullName evidence="6">G-protein coupled receptors family 2 profile 2 domain-containing protein</fullName>
    </recommendedName>
</protein>
<dbReference type="GO" id="GO:0005886">
    <property type="term" value="C:plasma membrane"/>
    <property type="evidence" value="ECO:0007669"/>
    <property type="project" value="TreeGrafter"/>
</dbReference>
<dbReference type="GO" id="GO:0004930">
    <property type="term" value="F:G protein-coupled receptor activity"/>
    <property type="evidence" value="ECO:0007669"/>
    <property type="project" value="InterPro"/>
</dbReference>
<organism evidence="7 8">
    <name type="scientific">Pocillopora meandrina</name>
    <dbReference type="NCBI Taxonomy" id="46732"/>
    <lineage>
        <taxon>Eukaryota</taxon>
        <taxon>Metazoa</taxon>
        <taxon>Cnidaria</taxon>
        <taxon>Anthozoa</taxon>
        <taxon>Hexacorallia</taxon>
        <taxon>Scleractinia</taxon>
        <taxon>Astrocoeniina</taxon>
        <taxon>Pocilloporidae</taxon>
        <taxon>Pocillopora</taxon>
    </lineage>
</organism>
<dbReference type="Pfam" id="PF00002">
    <property type="entry name" value="7tm_2"/>
    <property type="match status" value="1"/>
</dbReference>
<keyword evidence="4 5" id="KW-0472">Membrane</keyword>
<keyword evidence="2 5" id="KW-0812">Transmembrane</keyword>
<dbReference type="PANTHER" id="PTHR12011:SF347">
    <property type="entry name" value="FI21270P1-RELATED"/>
    <property type="match status" value="1"/>
</dbReference>
<reference evidence="7 8" key="1">
    <citation type="submission" date="2022-05" db="EMBL/GenBank/DDBJ databases">
        <authorList>
            <consortium name="Genoscope - CEA"/>
            <person name="William W."/>
        </authorList>
    </citation>
    <scope>NUCLEOTIDE SEQUENCE [LARGE SCALE GENOMIC DNA]</scope>
</reference>
<feature type="transmembrane region" description="Helical" evidence="5">
    <location>
        <begin position="38"/>
        <end position="59"/>
    </location>
</feature>
<feature type="transmembrane region" description="Helical" evidence="5">
    <location>
        <begin position="65"/>
        <end position="87"/>
    </location>
</feature>
<comment type="caution">
    <text evidence="7">The sequence shown here is derived from an EMBL/GenBank/DDBJ whole genome shotgun (WGS) entry which is preliminary data.</text>
</comment>
<accession>A0AAU9Y4E8</accession>
<keyword evidence="8" id="KW-1185">Reference proteome</keyword>
<dbReference type="PANTHER" id="PTHR12011">
    <property type="entry name" value="ADHESION G-PROTEIN COUPLED RECEPTOR"/>
    <property type="match status" value="1"/>
</dbReference>
<sequence length="130" mass="14992">FFLVFFCSQLNTLILVRVIKEMTNLQHAKDKISEQIRLGVRACVLMIPLLGITWLFGLLSPLHKAFSYIFIMFNSTQGFIIFLLHCVRNSEIRSRFKRRINVVNPTTDEVTGVKRASQVNESISVDCQEK</sequence>
<evidence type="ECO:0000256" key="2">
    <source>
        <dbReference type="ARBA" id="ARBA00022692"/>
    </source>
</evidence>
<evidence type="ECO:0000259" key="6">
    <source>
        <dbReference type="PROSITE" id="PS50261"/>
    </source>
</evidence>
<dbReference type="Proteomes" id="UP001159428">
    <property type="component" value="Unassembled WGS sequence"/>
</dbReference>
<dbReference type="AlphaFoldDB" id="A0AAU9Y4E8"/>
<evidence type="ECO:0000256" key="1">
    <source>
        <dbReference type="ARBA" id="ARBA00004141"/>
    </source>
</evidence>
<feature type="domain" description="G-protein coupled receptors family 2 profile 2" evidence="6">
    <location>
        <begin position="1"/>
        <end position="89"/>
    </location>
</feature>
<evidence type="ECO:0000313" key="8">
    <source>
        <dbReference type="Proteomes" id="UP001159428"/>
    </source>
</evidence>
<evidence type="ECO:0000256" key="4">
    <source>
        <dbReference type="ARBA" id="ARBA00023136"/>
    </source>
</evidence>
<dbReference type="InterPro" id="IPR017983">
    <property type="entry name" value="GPCR_2_secretin-like_CS"/>
</dbReference>
<evidence type="ECO:0000313" key="7">
    <source>
        <dbReference type="EMBL" id="CAH3165260.1"/>
    </source>
</evidence>
<dbReference type="InterPro" id="IPR000832">
    <property type="entry name" value="GPCR_2_secretin-like"/>
</dbReference>
<dbReference type="GO" id="GO:0007166">
    <property type="term" value="P:cell surface receptor signaling pathway"/>
    <property type="evidence" value="ECO:0007669"/>
    <property type="project" value="InterPro"/>
</dbReference>
<dbReference type="Gene3D" id="1.20.1070.10">
    <property type="entry name" value="Rhodopsin 7-helix transmembrane proteins"/>
    <property type="match status" value="1"/>
</dbReference>
<dbReference type="EMBL" id="CALNXJ010000115">
    <property type="protein sequence ID" value="CAH3165260.1"/>
    <property type="molecule type" value="Genomic_DNA"/>
</dbReference>
<dbReference type="PROSITE" id="PS00650">
    <property type="entry name" value="G_PROTEIN_RECEP_F2_2"/>
    <property type="match status" value="1"/>
</dbReference>
<dbReference type="InterPro" id="IPR017981">
    <property type="entry name" value="GPCR_2-like_7TM"/>
</dbReference>
<name>A0AAU9Y4E8_9CNID</name>
<keyword evidence="3 5" id="KW-1133">Transmembrane helix</keyword>
<proteinExistence type="predicted"/>